<evidence type="ECO:0000313" key="3">
    <source>
        <dbReference type="Proteomes" id="UP000054498"/>
    </source>
</evidence>
<keyword evidence="3" id="KW-1185">Reference proteome</keyword>
<name>A0A0D2MI76_9CHLO</name>
<dbReference type="Proteomes" id="UP000054498">
    <property type="component" value="Unassembled WGS sequence"/>
</dbReference>
<proteinExistence type="predicted"/>
<evidence type="ECO:0000313" key="2">
    <source>
        <dbReference type="EMBL" id="KIZ02725.1"/>
    </source>
</evidence>
<organism evidence="2 3">
    <name type="scientific">Monoraphidium neglectum</name>
    <dbReference type="NCBI Taxonomy" id="145388"/>
    <lineage>
        <taxon>Eukaryota</taxon>
        <taxon>Viridiplantae</taxon>
        <taxon>Chlorophyta</taxon>
        <taxon>core chlorophytes</taxon>
        <taxon>Chlorophyceae</taxon>
        <taxon>CS clade</taxon>
        <taxon>Sphaeropleales</taxon>
        <taxon>Selenastraceae</taxon>
        <taxon>Monoraphidium</taxon>
    </lineage>
</organism>
<sequence>MANAGTRDSAGTHTPRDTPAAAAADEERRASNARWLMLSLSVVNERLLQSLRVANADAGAKSRRSQAPLERRALAVRARSAALAGAALLSWDANAAAAAGAGATRAAEGLAAGGMLAETSAALAAAAGAPAHVADAIGALRLSAAAPGGDAEARGTEAAGIVAAIDYSTFLDE</sequence>
<dbReference type="EMBL" id="KK100989">
    <property type="protein sequence ID" value="KIZ02725.1"/>
    <property type="molecule type" value="Genomic_DNA"/>
</dbReference>
<evidence type="ECO:0000256" key="1">
    <source>
        <dbReference type="SAM" id="MobiDB-lite"/>
    </source>
</evidence>
<dbReference type="AlphaFoldDB" id="A0A0D2MI76"/>
<dbReference type="GeneID" id="25738116"/>
<dbReference type="KEGG" id="mng:MNEG_5239"/>
<accession>A0A0D2MI76</accession>
<feature type="region of interest" description="Disordered" evidence="1">
    <location>
        <begin position="1"/>
        <end position="26"/>
    </location>
</feature>
<gene>
    <name evidence="2" type="ORF">MNEG_5239</name>
</gene>
<reference evidence="2 3" key="1">
    <citation type="journal article" date="2013" name="BMC Genomics">
        <title>Reconstruction of the lipid metabolism for the microalga Monoraphidium neglectum from its genome sequence reveals characteristics suitable for biofuel production.</title>
        <authorList>
            <person name="Bogen C."/>
            <person name="Al-Dilaimi A."/>
            <person name="Albersmeier A."/>
            <person name="Wichmann J."/>
            <person name="Grundmann M."/>
            <person name="Rupp O."/>
            <person name="Lauersen K.J."/>
            <person name="Blifernez-Klassen O."/>
            <person name="Kalinowski J."/>
            <person name="Goesmann A."/>
            <person name="Mussgnug J.H."/>
            <person name="Kruse O."/>
        </authorList>
    </citation>
    <scope>NUCLEOTIDE SEQUENCE [LARGE SCALE GENOMIC DNA]</scope>
    <source>
        <strain evidence="2 3">SAG 48.87</strain>
    </source>
</reference>
<protein>
    <submittedName>
        <fullName evidence="2">Uncharacterized protein</fullName>
    </submittedName>
</protein>
<dbReference type="RefSeq" id="XP_013901744.1">
    <property type="nucleotide sequence ID" value="XM_014046290.1"/>
</dbReference>